<dbReference type="Proteomes" id="UP001499951">
    <property type="component" value="Unassembled WGS sequence"/>
</dbReference>
<feature type="signal peptide" evidence="2">
    <location>
        <begin position="1"/>
        <end position="19"/>
    </location>
</feature>
<keyword evidence="4" id="KW-1185">Reference proteome</keyword>
<gene>
    <name evidence="3" type="ORF">GCM10008942_04160</name>
</gene>
<keyword evidence="1" id="KW-0812">Transmembrane</keyword>
<accession>A0ABP3P946</accession>
<keyword evidence="2" id="KW-0732">Signal</keyword>
<keyword evidence="1" id="KW-0472">Membrane</keyword>
<proteinExistence type="predicted"/>
<evidence type="ECO:0000313" key="4">
    <source>
        <dbReference type="Proteomes" id="UP001499951"/>
    </source>
</evidence>
<sequence length="249" mass="27145">MSLRIVLFLAALAMIAAGASLLTQSAAMPEWTDEAKAQAVQMWDPPEEETGPAADAYNRHWVKAIKKLRTDKWPYHDAGMALIMFAASLVAGVLMLKINTMADVAALKTQGHAISIYGVGIAGWFLYWVSAILALLQGVNRSEFPPWFSSQITMIVMIACFAAVGAMILGTLAFLVLRKAPLPVSLWIWRKDMPGHDWFYTIGAGLALLIGLEVLRETYCYGHWLAIPAVFLCVYATLATRAAGIAKSA</sequence>
<dbReference type="EMBL" id="BAAADD010000001">
    <property type="protein sequence ID" value="GAA0558849.1"/>
    <property type="molecule type" value="Genomic_DNA"/>
</dbReference>
<name>A0ABP3P946_9PROT</name>
<reference evidence="4" key="1">
    <citation type="journal article" date="2019" name="Int. J. Syst. Evol. Microbiol.">
        <title>The Global Catalogue of Microorganisms (GCM) 10K type strain sequencing project: providing services to taxonomists for standard genome sequencing and annotation.</title>
        <authorList>
            <consortium name="The Broad Institute Genomics Platform"/>
            <consortium name="The Broad Institute Genome Sequencing Center for Infectious Disease"/>
            <person name="Wu L."/>
            <person name="Ma J."/>
        </authorList>
    </citation>
    <scope>NUCLEOTIDE SEQUENCE [LARGE SCALE GENOMIC DNA]</scope>
    <source>
        <strain evidence="4">JCM 15089</strain>
    </source>
</reference>
<comment type="caution">
    <text evidence="3">The sequence shown here is derived from an EMBL/GenBank/DDBJ whole genome shotgun (WGS) entry which is preliminary data.</text>
</comment>
<organism evidence="3 4">
    <name type="scientific">Rhizomicrobium electricum</name>
    <dbReference type="NCBI Taxonomy" id="480070"/>
    <lineage>
        <taxon>Bacteria</taxon>
        <taxon>Pseudomonadati</taxon>
        <taxon>Pseudomonadota</taxon>
        <taxon>Alphaproteobacteria</taxon>
        <taxon>Micropepsales</taxon>
        <taxon>Micropepsaceae</taxon>
        <taxon>Rhizomicrobium</taxon>
    </lineage>
</organism>
<evidence type="ECO:0000256" key="2">
    <source>
        <dbReference type="SAM" id="SignalP"/>
    </source>
</evidence>
<feature type="transmembrane region" description="Helical" evidence="1">
    <location>
        <begin position="151"/>
        <end position="177"/>
    </location>
</feature>
<protein>
    <submittedName>
        <fullName evidence="3">Uncharacterized protein</fullName>
    </submittedName>
</protein>
<feature type="transmembrane region" description="Helical" evidence="1">
    <location>
        <begin position="221"/>
        <end position="238"/>
    </location>
</feature>
<keyword evidence="1" id="KW-1133">Transmembrane helix</keyword>
<feature type="transmembrane region" description="Helical" evidence="1">
    <location>
        <begin position="198"/>
        <end position="215"/>
    </location>
</feature>
<evidence type="ECO:0000313" key="3">
    <source>
        <dbReference type="EMBL" id="GAA0558849.1"/>
    </source>
</evidence>
<feature type="chain" id="PRO_5046295890" evidence="2">
    <location>
        <begin position="20"/>
        <end position="249"/>
    </location>
</feature>
<dbReference type="RefSeq" id="WP_166931032.1">
    <property type="nucleotide sequence ID" value="NZ_BAAADD010000001.1"/>
</dbReference>
<evidence type="ECO:0000256" key="1">
    <source>
        <dbReference type="SAM" id="Phobius"/>
    </source>
</evidence>
<feature type="transmembrane region" description="Helical" evidence="1">
    <location>
        <begin position="78"/>
        <end position="96"/>
    </location>
</feature>
<feature type="transmembrane region" description="Helical" evidence="1">
    <location>
        <begin position="116"/>
        <end position="139"/>
    </location>
</feature>